<sequence length="264" mass="29700">MSNKGICRLCKKHSNLQKSHAIGNAAFKKIFRNNAGKAISISNNDERINEYSSDSWAESQLCKECETLLNDQYEKYGLGVLRAKVGDSKITENGVRFSGINLHKINMYFISILWRMACSSHPQYRSVYIEPLAKEKLRLALMNDLPIPTCQISVKLSRLIDRTPVGGFSLTNLKGFIVSPFTRKKSSASADLSYCFIFEGFFVEIFQPGLKSPLSAKPGVIRKNKNHISVPFIHVFDIPELTDLMVKAYGKQINGRTKVPMGRT</sequence>
<reference evidence="1 2" key="1">
    <citation type="submission" date="2018-11" db="EMBL/GenBank/DDBJ databases">
        <title>Complete genome sequence of multidrug-resistant Aeromonas veronii strain MS-18-37.</title>
        <authorList>
            <person name="Abdelhamed H."/>
            <person name="Lawrence M."/>
            <person name="Waldbieser G."/>
        </authorList>
    </citation>
    <scope>NUCLEOTIDE SEQUENCE [LARGE SCALE GENOMIC DNA]</scope>
    <source>
        <strain evidence="1 2">MS-18-37</strain>
    </source>
</reference>
<dbReference type="Proteomes" id="UP000267614">
    <property type="component" value="Chromosome"/>
</dbReference>
<organism evidence="1 2">
    <name type="scientific">Aeromonas veronii</name>
    <dbReference type="NCBI Taxonomy" id="654"/>
    <lineage>
        <taxon>Bacteria</taxon>
        <taxon>Pseudomonadati</taxon>
        <taxon>Pseudomonadota</taxon>
        <taxon>Gammaproteobacteria</taxon>
        <taxon>Aeromonadales</taxon>
        <taxon>Aeromonadaceae</taxon>
        <taxon>Aeromonas</taxon>
    </lineage>
</organism>
<dbReference type="AlphaFoldDB" id="A0AAN1QDU5"/>
<accession>A0AAN1QDU5</accession>
<evidence type="ECO:0000313" key="2">
    <source>
        <dbReference type="Proteomes" id="UP000267614"/>
    </source>
</evidence>
<dbReference type="RefSeq" id="WP_123172711.1">
    <property type="nucleotide sequence ID" value="NZ_CP033604.1"/>
</dbReference>
<dbReference type="EMBL" id="CP033604">
    <property type="protein sequence ID" value="AYV36680.1"/>
    <property type="molecule type" value="Genomic_DNA"/>
</dbReference>
<name>A0AAN1QDU5_AERVE</name>
<proteinExistence type="predicted"/>
<evidence type="ECO:0000313" key="1">
    <source>
        <dbReference type="EMBL" id="AYV36680.1"/>
    </source>
</evidence>
<gene>
    <name evidence="1" type="ORF">EFI48_07555</name>
</gene>
<protein>
    <submittedName>
        <fullName evidence="1">Uncharacterized protein</fullName>
    </submittedName>
</protein>